<keyword evidence="2" id="KW-1185">Reference proteome</keyword>
<evidence type="ECO:0000313" key="1">
    <source>
        <dbReference type="EMBL" id="TFH77215.1"/>
    </source>
</evidence>
<accession>A0A4Y8V7Y1</accession>
<dbReference type="Gene3D" id="3.60.10.10">
    <property type="entry name" value="Endonuclease/exonuclease/phosphatase"/>
    <property type="match status" value="1"/>
</dbReference>
<evidence type="ECO:0000313" key="2">
    <source>
        <dbReference type="Proteomes" id="UP000297872"/>
    </source>
</evidence>
<dbReference type="Proteomes" id="UP000297872">
    <property type="component" value="Unassembled WGS sequence"/>
</dbReference>
<proteinExistence type="predicted"/>
<dbReference type="GeneID" id="302996195"/>
<name>A0A4Y8V7Y1_9BACT</name>
<dbReference type="AlphaFoldDB" id="A0A4Y8V7Y1"/>
<dbReference type="SUPFAM" id="SSF56219">
    <property type="entry name" value="DNase I-like"/>
    <property type="match status" value="1"/>
</dbReference>
<evidence type="ECO:0008006" key="3">
    <source>
        <dbReference type="Google" id="ProtNLM"/>
    </source>
</evidence>
<comment type="caution">
    <text evidence="1">The sequence shown here is derived from an EMBL/GenBank/DDBJ whole genome shotgun (WGS) entry which is preliminary data.</text>
</comment>
<dbReference type="InterPro" id="IPR036691">
    <property type="entry name" value="Endo/exonu/phosph_ase_sf"/>
</dbReference>
<protein>
    <recommendedName>
        <fullName evidence="3">Endonuclease/exonuclease/phosphatase family protein</fullName>
    </recommendedName>
</protein>
<dbReference type="EMBL" id="SGVY01000042">
    <property type="protein sequence ID" value="TFH77215.1"/>
    <property type="molecule type" value="Genomic_DNA"/>
</dbReference>
<organism evidence="1 2">
    <name type="scientific">Segatella hominis</name>
    <dbReference type="NCBI Taxonomy" id="2518605"/>
    <lineage>
        <taxon>Bacteria</taxon>
        <taxon>Pseudomonadati</taxon>
        <taxon>Bacteroidota</taxon>
        <taxon>Bacteroidia</taxon>
        <taxon>Bacteroidales</taxon>
        <taxon>Prevotellaceae</taxon>
        <taxon>Segatella</taxon>
    </lineage>
</organism>
<reference evidence="1 2" key="1">
    <citation type="submission" date="2019-02" db="EMBL/GenBank/DDBJ databases">
        <title>Draft Genome Sequence of the Prevotella sp. BCRC 81118, Isolated from Human Feces.</title>
        <authorList>
            <person name="Huang C.-H."/>
        </authorList>
    </citation>
    <scope>NUCLEOTIDE SEQUENCE [LARGE SCALE GENOMIC DNA]</scope>
    <source>
        <strain evidence="1 2">BCRC 81118</strain>
    </source>
</reference>
<sequence>MKILSYNISWSKQEKIDWLLGQKGIDAFVVPECGNADNIAVPEDYSFFWTGDFDYKGLGVICPDNHKIVLPDWYNENLHYAIPVIFDDEYLLLAVWPTVRKGITSGSYISILLDILEYYKPYINKYKTVVIGDYNVISNPNSFQRKESPKVFTWFEENGLKSAHHTFLHEEIGKESRFTYDHTGKGNCTFFLDYAFTNTEVKDYKLYSWEESNRMSDHLPICVEV</sequence>
<gene>
    <name evidence="1" type="ORF">EXN75_13030</name>
</gene>
<dbReference type="OrthoDB" id="583592at2"/>
<dbReference type="RefSeq" id="WP_134844142.1">
    <property type="nucleotide sequence ID" value="NZ_SGVY01000042.1"/>
</dbReference>